<evidence type="ECO:0000313" key="3">
    <source>
        <dbReference type="Proteomes" id="UP000032266"/>
    </source>
</evidence>
<dbReference type="RefSeq" id="WP_044616091.1">
    <property type="nucleotide sequence ID" value="NZ_CP007142.1"/>
</dbReference>
<dbReference type="Gene3D" id="2.40.50.230">
    <property type="entry name" value="Gp5 N-terminal domain"/>
    <property type="match status" value="1"/>
</dbReference>
<keyword evidence="3" id="KW-1185">Reference proteome</keyword>
<evidence type="ECO:0000259" key="1">
    <source>
        <dbReference type="Pfam" id="PF04717"/>
    </source>
</evidence>
<protein>
    <submittedName>
        <fullName evidence="2">Phage P2 baseplate assembly protein gpV</fullName>
    </submittedName>
</protein>
<evidence type="ECO:0000313" key="2">
    <source>
        <dbReference type="EMBL" id="AJQ93225.1"/>
    </source>
</evidence>
<feature type="domain" description="Gp5/Type VI secretion system Vgr protein OB-fold" evidence="1">
    <location>
        <begin position="50"/>
        <end position="111"/>
    </location>
</feature>
<dbReference type="STRING" id="1445510.YC6258_01177"/>
<dbReference type="KEGG" id="gsn:YC6258_01177"/>
<dbReference type="HOGENOM" id="CLU_1233611_0_0_6"/>
<organism evidence="2 3">
    <name type="scientific">Gynuella sunshinyii YC6258</name>
    <dbReference type="NCBI Taxonomy" id="1445510"/>
    <lineage>
        <taxon>Bacteria</taxon>
        <taxon>Pseudomonadati</taxon>
        <taxon>Pseudomonadota</taxon>
        <taxon>Gammaproteobacteria</taxon>
        <taxon>Oceanospirillales</taxon>
        <taxon>Saccharospirillaceae</taxon>
        <taxon>Gynuella</taxon>
    </lineage>
</organism>
<dbReference type="EMBL" id="CP007142">
    <property type="protein sequence ID" value="AJQ93225.1"/>
    <property type="molecule type" value="Genomic_DNA"/>
</dbReference>
<accession>A0A0C5V150</accession>
<gene>
    <name evidence="2" type="ORF">YC6258_01177</name>
</gene>
<dbReference type="NCBIfam" id="TIGR01644">
    <property type="entry name" value="phage_P2_V"/>
    <property type="match status" value="1"/>
</dbReference>
<dbReference type="InterPro" id="IPR013046">
    <property type="entry name" value="GpV/Gp45"/>
</dbReference>
<reference evidence="2 3" key="1">
    <citation type="submission" date="2014-01" db="EMBL/GenBank/DDBJ databases">
        <title>Full genme sequencing of cellulolytic bacterium Gynuella sunshinyii YC6258T gen. nov., sp. nov.</title>
        <authorList>
            <person name="Khan H."/>
            <person name="Chung E.J."/>
            <person name="Chung Y.R."/>
        </authorList>
    </citation>
    <scope>NUCLEOTIDE SEQUENCE [LARGE SCALE GENOMIC DNA]</scope>
    <source>
        <strain evidence="2 3">YC6258</strain>
    </source>
</reference>
<dbReference type="AlphaFoldDB" id="A0A0C5V150"/>
<dbReference type="Gene3D" id="6.20.150.10">
    <property type="match status" value="1"/>
</dbReference>
<sequence>MPVNDSSDQSDGNVAMRSRIDQHTNMLGGMVMFGRVVRAGPEDAEAPGDIPRILVQVGGDTPGSHTRNWMPWLNARAGYDGEWWVPDIDEQVLVVAPTGNLVLGVVIGSIYRGALTFASGAEGIEHKVPYPTPLSELGTQDNDLHTRVYKDGTSISYDRQKHRLEVVVKSDAEAEPSVSISCVADEFVRLAVGNSKITIEKKDGQESIVIEGKVTIVGTLDVTD</sequence>
<dbReference type="InterPro" id="IPR006531">
    <property type="entry name" value="Gp5/Vgr_OB"/>
</dbReference>
<proteinExistence type="predicted"/>
<name>A0A0C5V150_9GAMM</name>
<dbReference type="Proteomes" id="UP000032266">
    <property type="component" value="Chromosome"/>
</dbReference>
<dbReference type="OrthoDB" id="4931325at2"/>
<dbReference type="InterPro" id="IPR037026">
    <property type="entry name" value="Vgr_OB-fold_dom_sf"/>
</dbReference>
<dbReference type="Pfam" id="PF04717">
    <property type="entry name" value="Phage_base_V"/>
    <property type="match status" value="1"/>
</dbReference>